<feature type="compositionally biased region" description="Acidic residues" evidence="4">
    <location>
        <begin position="167"/>
        <end position="176"/>
    </location>
</feature>
<feature type="coiled-coil region" evidence="3">
    <location>
        <begin position="254"/>
        <end position="315"/>
    </location>
</feature>
<feature type="region of interest" description="Disordered" evidence="4">
    <location>
        <begin position="141"/>
        <end position="184"/>
    </location>
</feature>
<dbReference type="Gene3D" id="2.40.30.170">
    <property type="match status" value="1"/>
</dbReference>
<evidence type="ECO:0000256" key="1">
    <source>
        <dbReference type="ARBA" id="ARBA00004196"/>
    </source>
</evidence>
<evidence type="ECO:0008006" key="8">
    <source>
        <dbReference type="Google" id="ProtNLM"/>
    </source>
</evidence>
<evidence type="ECO:0000256" key="4">
    <source>
        <dbReference type="SAM" id="MobiDB-lite"/>
    </source>
</evidence>
<dbReference type="PANTHER" id="PTHR32347">
    <property type="entry name" value="EFFLUX SYSTEM COMPONENT YKNX-RELATED"/>
    <property type="match status" value="1"/>
</dbReference>
<keyword evidence="5" id="KW-0732">Signal</keyword>
<keyword evidence="7" id="KW-1185">Reference proteome</keyword>
<evidence type="ECO:0000313" key="6">
    <source>
        <dbReference type="EMBL" id="GAA3568251.1"/>
    </source>
</evidence>
<gene>
    <name evidence="6" type="ORF">GCM10022197_25530</name>
</gene>
<proteinExistence type="predicted"/>
<comment type="subcellular location">
    <subcellularLocation>
        <location evidence="1">Cell envelope</location>
    </subcellularLocation>
</comment>
<protein>
    <recommendedName>
        <fullName evidence="8">HlyD family secretion protein</fullName>
    </recommendedName>
</protein>
<evidence type="ECO:0000256" key="2">
    <source>
        <dbReference type="ARBA" id="ARBA00023054"/>
    </source>
</evidence>
<sequence length="533" mass="53025">MSSLPSRFRTIGAGTVVLGLTWALTSCSGSQPAAPTFDTVTRGDLSTGVTASGALAAKTSEQLGFAASGKLTSVDVKVGQKVQAGDVLATIDSKAAKAALRQAEANVDAQAAVLAGSSDNPAVQNAAESLARARHVVLETEQQGAASSRADAKAVSRAKKQKSTDEDAKDDAEDAVDDAKDACDDAQSTARKAAAAAQAAAADPSNPSAATVAAAAASSAATSASSACGGVGSAEAAVTAAKQRLAADETAIVAAEERKRVDDAALDVSEANANQGVATAQGVYNSAVAARPHTLDQQQALVDAAQAQADTAQKVVDDTTLRAPVAGTVSAVNGNKGEYVSASTGTSALAPGSKAAIPGASGAGAASAGGAASPTRPGGTQLIVLSGLDQLQVVLPFEESDAALIKTGQSVDVQLDAVPDLDAKGTVVSVSPTATPIAGVVSYYATVNLDTRDPRERDGQTARATVHTAERTSVLTVPNAAVHQQGDASTVVVYEPSGDQRTVSFEAGLVGPDRTEVVSGLNEGDRVVVPTHP</sequence>
<dbReference type="SUPFAM" id="SSF111369">
    <property type="entry name" value="HlyD-like secretion proteins"/>
    <property type="match status" value="1"/>
</dbReference>
<organism evidence="6 7">
    <name type="scientific">Microlunatus spumicola</name>
    <dbReference type="NCBI Taxonomy" id="81499"/>
    <lineage>
        <taxon>Bacteria</taxon>
        <taxon>Bacillati</taxon>
        <taxon>Actinomycetota</taxon>
        <taxon>Actinomycetes</taxon>
        <taxon>Propionibacteriales</taxon>
        <taxon>Propionibacteriaceae</taxon>
        <taxon>Microlunatus</taxon>
    </lineage>
</organism>
<evidence type="ECO:0000256" key="5">
    <source>
        <dbReference type="SAM" id="SignalP"/>
    </source>
</evidence>
<evidence type="ECO:0000256" key="3">
    <source>
        <dbReference type="SAM" id="Coils"/>
    </source>
</evidence>
<dbReference type="Gene3D" id="2.40.50.100">
    <property type="match status" value="1"/>
</dbReference>
<evidence type="ECO:0000313" key="7">
    <source>
        <dbReference type="Proteomes" id="UP001500767"/>
    </source>
</evidence>
<dbReference type="PANTHER" id="PTHR32347:SF23">
    <property type="entry name" value="BLL5650 PROTEIN"/>
    <property type="match status" value="1"/>
</dbReference>
<keyword evidence="2 3" id="KW-0175">Coiled coil</keyword>
<reference evidence="7" key="1">
    <citation type="journal article" date="2019" name="Int. J. Syst. Evol. Microbiol.">
        <title>The Global Catalogue of Microorganisms (GCM) 10K type strain sequencing project: providing services to taxonomists for standard genome sequencing and annotation.</title>
        <authorList>
            <consortium name="The Broad Institute Genomics Platform"/>
            <consortium name="The Broad Institute Genome Sequencing Center for Infectious Disease"/>
            <person name="Wu L."/>
            <person name="Ma J."/>
        </authorList>
    </citation>
    <scope>NUCLEOTIDE SEQUENCE [LARGE SCALE GENOMIC DNA]</scope>
    <source>
        <strain evidence="7">JCM 16540</strain>
    </source>
</reference>
<dbReference type="PROSITE" id="PS51257">
    <property type="entry name" value="PROKAR_LIPOPROTEIN"/>
    <property type="match status" value="1"/>
</dbReference>
<name>A0ABP6XK98_9ACTN</name>
<dbReference type="Proteomes" id="UP001500767">
    <property type="component" value="Unassembled WGS sequence"/>
</dbReference>
<comment type="caution">
    <text evidence="6">The sequence shown here is derived from an EMBL/GenBank/DDBJ whole genome shotgun (WGS) entry which is preliminary data.</text>
</comment>
<feature type="chain" id="PRO_5046261510" description="HlyD family secretion protein" evidence="5">
    <location>
        <begin position="34"/>
        <end position="533"/>
    </location>
</feature>
<dbReference type="InterPro" id="IPR050465">
    <property type="entry name" value="UPF0194_transport"/>
</dbReference>
<dbReference type="EMBL" id="BAAAYR010000003">
    <property type="protein sequence ID" value="GAA3568251.1"/>
    <property type="molecule type" value="Genomic_DNA"/>
</dbReference>
<dbReference type="Gene3D" id="2.40.420.20">
    <property type="match status" value="1"/>
</dbReference>
<feature type="signal peptide" evidence="5">
    <location>
        <begin position="1"/>
        <end position="33"/>
    </location>
</feature>
<accession>A0ABP6XK98</accession>
<dbReference type="RefSeq" id="WP_204910330.1">
    <property type="nucleotide sequence ID" value="NZ_BAAAYR010000003.1"/>
</dbReference>